<dbReference type="EMBL" id="CAJVPU010026632">
    <property type="protein sequence ID" value="CAG8700671.1"/>
    <property type="molecule type" value="Genomic_DNA"/>
</dbReference>
<sequence>FMSLDLTSGYWQVEVKEKDKEKTAFITKYGLYEFNIMPFGLCNIPSIFQRLIDVVLRLVLWKKAMVYIDNINIYFISFEQHILDIQEVIKPDPQKVNKLNNLPPPKTINQLRAFLDLASYYRCFIEGFSTKAGPLLKLLKKDEPFIWEKPQDKVFNWFKYCLTHTPILQYLDYNEPFILFTDASYQGL</sequence>
<protein>
    <submittedName>
        <fullName evidence="1">445_t:CDS:1</fullName>
    </submittedName>
</protein>
<reference evidence="1" key="1">
    <citation type="submission" date="2021-06" db="EMBL/GenBank/DDBJ databases">
        <authorList>
            <person name="Kallberg Y."/>
            <person name="Tangrot J."/>
            <person name="Rosling A."/>
        </authorList>
    </citation>
    <scope>NUCLEOTIDE SEQUENCE</scope>
    <source>
        <strain evidence="1">IL203A</strain>
    </source>
</reference>
<organism evidence="1 2">
    <name type="scientific">Dentiscutata heterogama</name>
    <dbReference type="NCBI Taxonomy" id="1316150"/>
    <lineage>
        <taxon>Eukaryota</taxon>
        <taxon>Fungi</taxon>
        <taxon>Fungi incertae sedis</taxon>
        <taxon>Mucoromycota</taxon>
        <taxon>Glomeromycotina</taxon>
        <taxon>Glomeromycetes</taxon>
        <taxon>Diversisporales</taxon>
        <taxon>Gigasporaceae</taxon>
        <taxon>Dentiscutata</taxon>
    </lineage>
</organism>
<feature type="non-terminal residue" evidence="1">
    <location>
        <position position="188"/>
    </location>
</feature>
<accession>A0ACA9PBV1</accession>
<keyword evidence="2" id="KW-1185">Reference proteome</keyword>
<gene>
    <name evidence="1" type="ORF">DHETER_LOCUS11737</name>
</gene>
<feature type="non-terminal residue" evidence="1">
    <location>
        <position position="1"/>
    </location>
</feature>
<evidence type="ECO:0000313" key="1">
    <source>
        <dbReference type="EMBL" id="CAG8700671.1"/>
    </source>
</evidence>
<proteinExistence type="predicted"/>
<name>A0ACA9PBV1_9GLOM</name>
<comment type="caution">
    <text evidence="1">The sequence shown here is derived from an EMBL/GenBank/DDBJ whole genome shotgun (WGS) entry which is preliminary data.</text>
</comment>
<dbReference type="Proteomes" id="UP000789702">
    <property type="component" value="Unassembled WGS sequence"/>
</dbReference>
<evidence type="ECO:0000313" key="2">
    <source>
        <dbReference type="Proteomes" id="UP000789702"/>
    </source>
</evidence>